<evidence type="ECO:0008006" key="4">
    <source>
        <dbReference type="Google" id="ProtNLM"/>
    </source>
</evidence>
<dbReference type="OMA" id="MPVGSLN"/>
<evidence type="ECO:0000256" key="1">
    <source>
        <dbReference type="SAM" id="Coils"/>
    </source>
</evidence>
<dbReference type="PANTHER" id="PTHR28671:SF3">
    <property type="entry name" value="COILED-COIL DOMAIN-CONTAINING PROTEIN 169"/>
    <property type="match status" value="1"/>
</dbReference>
<sequence>MDTEQLSSELEQERQMRDMLDQSASNLQNMVAQLERRLDSMEDEGNEWKTRYETQQELNIQLERQIRLLEEKVEYIRGNPADRLSSVRSYEEMPVGVLKQLIKQLEKEKKSFENQLKNYEWRIEQEAKAYHKANDERRTYLMEIAQATLLIETVKKQKAMWSRENNVLKEKHNVPTAQRILDLKKGPIKKTATLKQLPKLKH</sequence>
<gene>
    <name evidence="2" type="ORF">scyTo_0008496</name>
</gene>
<organism evidence="2 3">
    <name type="scientific">Scyliorhinus torazame</name>
    <name type="common">Cloudy catshark</name>
    <name type="synonym">Catulus torazame</name>
    <dbReference type="NCBI Taxonomy" id="75743"/>
    <lineage>
        <taxon>Eukaryota</taxon>
        <taxon>Metazoa</taxon>
        <taxon>Chordata</taxon>
        <taxon>Craniata</taxon>
        <taxon>Vertebrata</taxon>
        <taxon>Chondrichthyes</taxon>
        <taxon>Elasmobranchii</taxon>
        <taxon>Galeomorphii</taxon>
        <taxon>Galeoidea</taxon>
        <taxon>Carcharhiniformes</taxon>
        <taxon>Scyliorhinidae</taxon>
        <taxon>Scyliorhinus</taxon>
    </lineage>
</organism>
<comment type="caution">
    <text evidence="2">The sequence shown here is derived from an EMBL/GenBank/DDBJ whole genome shotgun (WGS) entry which is preliminary data.</text>
</comment>
<protein>
    <recommendedName>
        <fullName evidence="4">Coiled-coil domain-containing protein 169</fullName>
    </recommendedName>
</protein>
<name>A0A401PAH4_SCYTO</name>
<accession>A0A401PAH4</accession>
<keyword evidence="3" id="KW-1185">Reference proteome</keyword>
<evidence type="ECO:0000313" key="3">
    <source>
        <dbReference type="Proteomes" id="UP000288216"/>
    </source>
</evidence>
<feature type="coiled-coil region" evidence="1">
    <location>
        <begin position="10"/>
        <end position="171"/>
    </location>
</feature>
<proteinExistence type="predicted"/>
<dbReference type="EMBL" id="BFAA01003270">
    <property type="protein sequence ID" value="GCB70074.1"/>
    <property type="molecule type" value="Genomic_DNA"/>
</dbReference>
<dbReference type="AlphaFoldDB" id="A0A401PAH4"/>
<dbReference type="Pfam" id="PF15372">
    <property type="entry name" value="DUF4600"/>
    <property type="match status" value="1"/>
</dbReference>
<dbReference type="InterPro" id="IPR028022">
    <property type="entry name" value="DUF4600"/>
</dbReference>
<dbReference type="PANTHER" id="PTHR28671">
    <property type="entry name" value="COILED-COIL DOMAIN-CONTAINING PROTEIN 169"/>
    <property type="match status" value="1"/>
</dbReference>
<evidence type="ECO:0000313" key="2">
    <source>
        <dbReference type="EMBL" id="GCB70074.1"/>
    </source>
</evidence>
<dbReference type="STRING" id="75743.A0A401PAH4"/>
<reference evidence="2 3" key="1">
    <citation type="journal article" date="2018" name="Nat. Ecol. Evol.">
        <title>Shark genomes provide insights into elasmobranch evolution and the origin of vertebrates.</title>
        <authorList>
            <person name="Hara Y"/>
            <person name="Yamaguchi K"/>
            <person name="Onimaru K"/>
            <person name="Kadota M"/>
            <person name="Koyanagi M"/>
            <person name="Keeley SD"/>
            <person name="Tatsumi K"/>
            <person name="Tanaka K"/>
            <person name="Motone F"/>
            <person name="Kageyama Y"/>
            <person name="Nozu R"/>
            <person name="Adachi N"/>
            <person name="Nishimura O"/>
            <person name="Nakagawa R"/>
            <person name="Tanegashima C"/>
            <person name="Kiyatake I"/>
            <person name="Matsumoto R"/>
            <person name="Murakumo K"/>
            <person name="Nishida K"/>
            <person name="Terakita A"/>
            <person name="Kuratani S"/>
            <person name="Sato K"/>
            <person name="Hyodo S Kuraku.S."/>
        </authorList>
    </citation>
    <scope>NUCLEOTIDE SEQUENCE [LARGE SCALE GENOMIC DNA]</scope>
</reference>
<dbReference type="Proteomes" id="UP000288216">
    <property type="component" value="Unassembled WGS sequence"/>
</dbReference>
<keyword evidence="1" id="KW-0175">Coiled coil</keyword>
<dbReference type="OrthoDB" id="6615663at2759"/>